<dbReference type="OrthoDB" id="9800276at2"/>
<evidence type="ECO:0000256" key="2">
    <source>
        <dbReference type="ARBA" id="ARBA00022475"/>
    </source>
</evidence>
<dbReference type="PANTHER" id="PTHR43646">
    <property type="entry name" value="GLYCOSYLTRANSFERASE"/>
    <property type="match status" value="1"/>
</dbReference>
<evidence type="ECO:0000256" key="5">
    <source>
        <dbReference type="ARBA" id="ARBA00022746"/>
    </source>
</evidence>
<evidence type="ECO:0000256" key="3">
    <source>
        <dbReference type="ARBA" id="ARBA00022676"/>
    </source>
</evidence>
<gene>
    <name evidence="13" type="ORF">FN960_09515</name>
</gene>
<keyword evidence="14" id="KW-1185">Reference proteome</keyword>
<dbReference type="GO" id="GO:0005886">
    <property type="term" value="C:plasma membrane"/>
    <property type="evidence" value="ECO:0007669"/>
    <property type="project" value="UniProtKB-SubCell"/>
</dbReference>
<dbReference type="Proteomes" id="UP000318521">
    <property type="component" value="Unassembled WGS sequence"/>
</dbReference>
<evidence type="ECO:0000256" key="6">
    <source>
        <dbReference type="ARBA" id="ARBA00023136"/>
    </source>
</evidence>
<dbReference type="Gene3D" id="3.90.550.10">
    <property type="entry name" value="Spore Coat Polysaccharide Biosynthesis Protein SpsA, Chain A"/>
    <property type="match status" value="1"/>
</dbReference>
<reference evidence="13 14" key="1">
    <citation type="submission" date="2019-07" db="EMBL/GenBank/DDBJ databases">
        <authorList>
            <person name="Park Y.J."/>
            <person name="Jeong S.E."/>
            <person name="Jung H.S."/>
        </authorList>
    </citation>
    <scope>NUCLEOTIDE SEQUENCE [LARGE SCALE GENOMIC DNA]</scope>
    <source>
        <strain evidence="14">P16(2019)</strain>
    </source>
</reference>
<evidence type="ECO:0000256" key="8">
    <source>
        <dbReference type="ARBA" id="ARBA00037904"/>
    </source>
</evidence>
<comment type="caution">
    <text evidence="13">The sequence shown here is derived from an EMBL/GenBank/DDBJ whole genome shotgun (WGS) entry which is preliminary data.</text>
</comment>
<comment type="subcellular location">
    <subcellularLocation>
        <location evidence="1">Cell membrane</location>
    </subcellularLocation>
</comment>
<keyword evidence="3" id="KW-0328">Glycosyltransferase</keyword>
<evidence type="ECO:0000259" key="12">
    <source>
        <dbReference type="Pfam" id="PF00535"/>
    </source>
</evidence>
<keyword evidence="11" id="KW-1133">Transmembrane helix</keyword>
<accession>A0A553ZYX5</accession>
<evidence type="ECO:0000256" key="9">
    <source>
        <dbReference type="ARBA" id="ARBA00038120"/>
    </source>
</evidence>
<feature type="domain" description="Glycosyltransferase 2-like" evidence="12">
    <location>
        <begin position="41"/>
        <end position="212"/>
    </location>
</feature>
<dbReference type="InterPro" id="IPR001173">
    <property type="entry name" value="Glyco_trans_2-like"/>
</dbReference>
<proteinExistence type="inferred from homology"/>
<keyword evidence="6 11" id="KW-0472">Membrane</keyword>
<dbReference type="EMBL" id="VLXZ01000005">
    <property type="protein sequence ID" value="TSB46586.1"/>
    <property type="molecule type" value="Genomic_DNA"/>
</dbReference>
<name>A0A553ZYX5_9BACI</name>
<feature type="transmembrane region" description="Helical" evidence="11">
    <location>
        <begin position="6"/>
        <end position="25"/>
    </location>
</feature>
<comment type="pathway">
    <text evidence="8">Carotenoid biosynthesis; staphyloxanthin biosynthesis; staphyloxanthin from farnesyl diphosphate: step 4/5.</text>
</comment>
<keyword evidence="2" id="KW-1003">Cell membrane</keyword>
<dbReference type="RefSeq" id="WP_143848481.1">
    <property type="nucleotide sequence ID" value="NZ_VLXZ01000005.1"/>
</dbReference>
<evidence type="ECO:0000313" key="13">
    <source>
        <dbReference type="EMBL" id="TSB46586.1"/>
    </source>
</evidence>
<evidence type="ECO:0000256" key="1">
    <source>
        <dbReference type="ARBA" id="ARBA00004236"/>
    </source>
</evidence>
<dbReference type="GO" id="GO:0016117">
    <property type="term" value="P:carotenoid biosynthetic process"/>
    <property type="evidence" value="ECO:0007669"/>
    <property type="project" value="UniProtKB-KW"/>
</dbReference>
<dbReference type="AlphaFoldDB" id="A0A553ZYX5"/>
<comment type="function">
    <text evidence="7">Catalyzes the glycosylation of 4,4'-diaponeurosporenoate, i.e. the esterification of glucose at the C1'' position with the carboxyl group of 4,4'-diaponeurosporenic acid, to form glycosyl-4,4'-diaponeurosporenoate. This is a step in the biosynthesis of staphyloxanthin, an orange pigment present in most staphylococci strains.</text>
</comment>
<sequence length="368" mass="40958">MSTLYIYIGIHACLLIWVFINQHYMPGLQSFNTIKQKDLVSVLIPLRNEERNVSGLIQSLKALSYSNLEFIFLDDQSTDHTKALLEQEIKQLPHAKILDGSALPPSWVGKNFACHQLSQHAKGTYLLFLDADVRLASTAIDVSLHTLQHRTAGLLSGFPKFPVKGLLAMLAVPMQHVFIYLHLPLMLANNSKLPQASAAHGSFMFFNSAIYHAIGGHQAVKSSLVEDVHLARLVKQKGFSTCLANVTNYVSCNMYQSNKDVWAGFSKNAFPGIGKSWLLAAFVIFFYSFIFVLPVGLLWFAFSSHWLYSIPFALSVITKGAIDYLAAQKAWIAILMPLSALVIIAILLRSMSLTVLKSGYSWKGRTYS</sequence>
<feature type="transmembrane region" description="Helical" evidence="11">
    <location>
        <begin position="330"/>
        <end position="348"/>
    </location>
</feature>
<evidence type="ECO:0000256" key="10">
    <source>
        <dbReference type="ARBA" id="ARBA00040345"/>
    </source>
</evidence>
<dbReference type="PANTHER" id="PTHR43646:SF2">
    <property type="entry name" value="GLYCOSYLTRANSFERASE 2-LIKE DOMAIN-CONTAINING PROTEIN"/>
    <property type="match status" value="1"/>
</dbReference>
<protein>
    <recommendedName>
        <fullName evidence="10">4,4'-diaponeurosporenoate glycosyltransferase</fullName>
    </recommendedName>
</protein>
<evidence type="ECO:0000313" key="14">
    <source>
        <dbReference type="Proteomes" id="UP000318521"/>
    </source>
</evidence>
<evidence type="ECO:0000256" key="4">
    <source>
        <dbReference type="ARBA" id="ARBA00022679"/>
    </source>
</evidence>
<evidence type="ECO:0000256" key="7">
    <source>
        <dbReference type="ARBA" id="ARBA00037281"/>
    </source>
</evidence>
<comment type="similarity">
    <text evidence="9">Belongs to the glycosyltransferase 2 family. CrtQ subfamily.</text>
</comment>
<dbReference type="Pfam" id="PF00535">
    <property type="entry name" value="Glycos_transf_2"/>
    <property type="match status" value="1"/>
</dbReference>
<organism evidence="13 14">
    <name type="scientific">Alkalicoccobacillus porphyridii</name>
    <dbReference type="NCBI Taxonomy" id="2597270"/>
    <lineage>
        <taxon>Bacteria</taxon>
        <taxon>Bacillati</taxon>
        <taxon>Bacillota</taxon>
        <taxon>Bacilli</taxon>
        <taxon>Bacillales</taxon>
        <taxon>Bacillaceae</taxon>
        <taxon>Alkalicoccobacillus</taxon>
    </lineage>
</organism>
<dbReference type="GO" id="GO:0016757">
    <property type="term" value="F:glycosyltransferase activity"/>
    <property type="evidence" value="ECO:0007669"/>
    <property type="project" value="UniProtKB-KW"/>
</dbReference>
<dbReference type="InterPro" id="IPR029044">
    <property type="entry name" value="Nucleotide-diphossugar_trans"/>
</dbReference>
<dbReference type="SUPFAM" id="SSF53448">
    <property type="entry name" value="Nucleotide-diphospho-sugar transferases"/>
    <property type="match status" value="1"/>
</dbReference>
<keyword evidence="11" id="KW-0812">Transmembrane</keyword>
<keyword evidence="4 13" id="KW-0808">Transferase</keyword>
<evidence type="ECO:0000256" key="11">
    <source>
        <dbReference type="SAM" id="Phobius"/>
    </source>
</evidence>
<keyword evidence="5" id="KW-0125">Carotenoid biosynthesis</keyword>
<feature type="transmembrane region" description="Helical" evidence="11">
    <location>
        <begin position="277"/>
        <end position="302"/>
    </location>
</feature>